<feature type="domain" description="STI1" evidence="7">
    <location>
        <begin position="269"/>
        <end position="308"/>
    </location>
</feature>
<dbReference type="Proteomes" id="UP000492821">
    <property type="component" value="Unassembled WGS sequence"/>
</dbReference>
<comment type="subcellular location">
    <subcellularLocation>
        <location evidence="1">Cytoplasm</location>
    </subcellularLocation>
</comment>
<dbReference type="FunFam" id="1.25.40.10:FF:000027">
    <property type="entry name" value="stress-induced-phosphoprotein 1 isoform X1"/>
    <property type="match status" value="1"/>
</dbReference>
<feature type="repeat" description="TPR" evidence="6">
    <location>
        <begin position="208"/>
        <end position="241"/>
    </location>
</feature>
<evidence type="ECO:0000313" key="9">
    <source>
        <dbReference type="WBParaSite" id="Pan_g187.t1"/>
    </source>
</evidence>
<proteinExistence type="predicted"/>
<dbReference type="PANTHER" id="PTHR22904:SF523">
    <property type="entry name" value="STRESS-INDUCED-PHOSPHOPROTEIN 1"/>
    <property type="match status" value="1"/>
</dbReference>
<dbReference type="SMART" id="SM00727">
    <property type="entry name" value="STI1"/>
    <property type="match status" value="1"/>
</dbReference>
<keyword evidence="2" id="KW-0963">Cytoplasm</keyword>
<dbReference type="Pfam" id="PF13414">
    <property type="entry name" value="TPR_11"/>
    <property type="match status" value="1"/>
</dbReference>
<evidence type="ECO:0000313" key="8">
    <source>
        <dbReference type="Proteomes" id="UP000492821"/>
    </source>
</evidence>
<dbReference type="FunFam" id="1.25.40.10:FF:000010">
    <property type="entry name" value="Stress-induced phosphoprotein 1"/>
    <property type="match status" value="1"/>
</dbReference>
<dbReference type="SUPFAM" id="SSF48452">
    <property type="entry name" value="TPR-like"/>
    <property type="match status" value="2"/>
</dbReference>
<dbReference type="FunFam" id="1.10.260.100:FF:000002">
    <property type="entry name" value="Stress-induced-phosphoprotein 1 (Hsp70/Hsp90-organizing)"/>
    <property type="match status" value="1"/>
</dbReference>
<reference evidence="9" key="2">
    <citation type="submission" date="2020-10" db="UniProtKB">
        <authorList>
            <consortium name="WormBaseParasite"/>
        </authorList>
    </citation>
    <scope>IDENTIFICATION</scope>
</reference>
<dbReference type="InterPro" id="IPR011990">
    <property type="entry name" value="TPR-like_helical_dom_sf"/>
</dbReference>
<dbReference type="Pfam" id="PF13424">
    <property type="entry name" value="TPR_12"/>
    <property type="match status" value="1"/>
</dbReference>
<protein>
    <recommendedName>
        <fullName evidence="5">Stress-induced-phosphoprotein 1</fullName>
    </recommendedName>
</protein>
<dbReference type="InterPro" id="IPR006636">
    <property type="entry name" value="STI1_HS-bd"/>
</dbReference>
<keyword evidence="4 6" id="KW-0802">TPR repeat</keyword>
<dbReference type="WBParaSite" id="Pan_g187.t1">
    <property type="protein sequence ID" value="Pan_g187.t1"/>
    <property type="gene ID" value="Pan_g187"/>
</dbReference>
<evidence type="ECO:0000256" key="6">
    <source>
        <dbReference type="PROSITE-ProRule" id="PRU00339"/>
    </source>
</evidence>
<dbReference type="Gene3D" id="1.25.40.10">
    <property type="entry name" value="Tetratricopeptide repeat domain"/>
    <property type="match status" value="2"/>
</dbReference>
<evidence type="ECO:0000259" key="7">
    <source>
        <dbReference type="SMART" id="SM00727"/>
    </source>
</evidence>
<reference evidence="8" key="1">
    <citation type="journal article" date="2013" name="Genetics">
        <title>The draft genome and transcriptome of Panagrellus redivivus are shaped by the harsh demands of a free-living lifestyle.</title>
        <authorList>
            <person name="Srinivasan J."/>
            <person name="Dillman A.R."/>
            <person name="Macchietto M.G."/>
            <person name="Heikkinen L."/>
            <person name="Lakso M."/>
            <person name="Fracchia K.M."/>
            <person name="Antoshechkin I."/>
            <person name="Mortazavi A."/>
            <person name="Wong G."/>
            <person name="Sternberg P.W."/>
        </authorList>
    </citation>
    <scope>NUCLEOTIDE SEQUENCE [LARGE SCALE GENOMIC DNA]</scope>
    <source>
        <strain evidence="8">MT8872</strain>
    </source>
</reference>
<dbReference type="GO" id="GO:0051879">
    <property type="term" value="F:Hsp90 protein binding"/>
    <property type="evidence" value="ECO:0007669"/>
    <property type="project" value="TreeGrafter"/>
</dbReference>
<dbReference type="PANTHER" id="PTHR22904">
    <property type="entry name" value="TPR REPEAT CONTAINING PROTEIN"/>
    <property type="match status" value="1"/>
</dbReference>
<dbReference type="InterPro" id="IPR041243">
    <property type="entry name" value="STI1/HOP_DP"/>
</dbReference>
<evidence type="ECO:0000256" key="3">
    <source>
        <dbReference type="ARBA" id="ARBA00022737"/>
    </source>
</evidence>
<dbReference type="SMART" id="SM00028">
    <property type="entry name" value="TPR"/>
    <property type="match status" value="6"/>
</dbReference>
<evidence type="ECO:0000256" key="2">
    <source>
        <dbReference type="ARBA" id="ARBA00022490"/>
    </source>
</evidence>
<dbReference type="InterPro" id="IPR019734">
    <property type="entry name" value="TPR_rpt"/>
</dbReference>
<sequence length="320" mass="36524">MSDEAIAQKNLGNEAYKKRDFATAHKHYDAAIALSPKTCTFYTNKAAAYFEEGKYEDCIEQCKTAIDIGRANKADYTQIAKSMARIANAYVKLANLKDAIYWFEKSLAEHRDPDVVKRYNQVNKELKEQELKAYINPEISEEEKVKGNALFQKGDFPGALKHYNEAIKRNPENHVLYSNRAACYQKLMEFPKVIDDCDLCLKKDPKFIKAYLRKGAALLAMREFGRAKAQYEEALNIDPNSREAQEGLANVYRLDDEDPAKARERAMQDPAIQEILRDPGMRMILEQMSTDPGAVQEHLKNPEVLTKLMKLKEAGIIAMR</sequence>
<dbReference type="Pfam" id="PF17830">
    <property type="entry name" value="STI1-HOP_DP"/>
    <property type="match status" value="1"/>
</dbReference>
<feature type="repeat" description="TPR" evidence="6">
    <location>
        <begin position="5"/>
        <end position="38"/>
    </location>
</feature>
<accession>A0A7E4VC69</accession>
<feature type="repeat" description="TPR" evidence="6">
    <location>
        <begin position="140"/>
        <end position="173"/>
    </location>
</feature>
<organism evidence="8 9">
    <name type="scientific">Panagrellus redivivus</name>
    <name type="common">Microworm</name>
    <dbReference type="NCBI Taxonomy" id="6233"/>
    <lineage>
        <taxon>Eukaryota</taxon>
        <taxon>Metazoa</taxon>
        <taxon>Ecdysozoa</taxon>
        <taxon>Nematoda</taxon>
        <taxon>Chromadorea</taxon>
        <taxon>Rhabditida</taxon>
        <taxon>Tylenchina</taxon>
        <taxon>Panagrolaimomorpha</taxon>
        <taxon>Panagrolaimoidea</taxon>
        <taxon>Panagrolaimidae</taxon>
        <taxon>Panagrellus</taxon>
    </lineage>
</organism>
<keyword evidence="8" id="KW-1185">Reference proteome</keyword>
<dbReference type="AlphaFoldDB" id="A0A7E4VC69"/>
<evidence type="ECO:0000256" key="1">
    <source>
        <dbReference type="ARBA" id="ARBA00004496"/>
    </source>
</evidence>
<keyword evidence="3" id="KW-0677">Repeat</keyword>
<evidence type="ECO:0000256" key="5">
    <source>
        <dbReference type="ARBA" id="ARBA00026193"/>
    </source>
</evidence>
<dbReference type="GO" id="GO:0005737">
    <property type="term" value="C:cytoplasm"/>
    <property type="evidence" value="ECO:0007669"/>
    <property type="project" value="UniProtKB-SubCell"/>
</dbReference>
<dbReference type="PROSITE" id="PS50005">
    <property type="entry name" value="TPR"/>
    <property type="match status" value="3"/>
</dbReference>
<dbReference type="Pfam" id="PF13181">
    <property type="entry name" value="TPR_8"/>
    <property type="match status" value="1"/>
</dbReference>
<dbReference type="Gene3D" id="1.10.260.100">
    <property type="match status" value="1"/>
</dbReference>
<name>A0A7E4VC69_PANRE</name>
<evidence type="ECO:0000256" key="4">
    <source>
        <dbReference type="ARBA" id="ARBA00022803"/>
    </source>
</evidence>